<gene>
    <name evidence="3" type="ORF">E8E13_010082</name>
</gene>
<keyword evidence="2" id="KW-1133">Transmembrane helix</keyword>
<feature type="transmembrane region" description="Helical" evidence="2">
    <location>
        <begin position="20"/>
        <end position="39"/>
    </location>
</feature>
<sequence length="356" mass="40506">MNANASLQSSGSNLRPYGIFITYLSTCLAVAVFIIAKLIGRGRRLQAETPSQRPPKRHVVLFAILAAFSILSTWGFMFRYFQWSYANWFALRSQYGLDPSVKHWGLWLKETSLFREAWASVVIGHNRYWWSHQIFYFALALGLHSEWKGTRRGITYTWTFMLLGQIVAISFATNLYFLAMLLSPTQPKDSTPPPSLKHTKSETAQQVSDSKRHKWLGPWLVDAYSTVAISSAAELLSRESYWNGPGFMPVLLLPHVVLMIVPTARAILPARLFSTGEPRIVDNIYKTLLMLNLYFIITLAKTTFKAYMAGTLNEILGTLLEHPAVSSVGFDVIFCWISWLCWWQTQGQRSTSYIAL</sequence>
<reference evidence="3" key="1">
    <citation type="submission" date="2019-04" db="EMBL/GenBank/DDBJ databases">
        <title>Sequencing of skin fungus with MAO and IRED activity.</title>
        <authorList>
            <person name="Marsaioli A.J."/>
            <person name="Bonatto J.M.C."/>
            <person name="Reis Junior O."/>
        </authorList>
    </citation>
    <scope>NUCLEOTIDE SEQUENCE</scope>
    <source>
        <strain evidence="3">30M1</strain>
    </source>
</reference>
<protein>
    <submittedName>
        <fullName evidence="3">Uncharacterized protein</fullName>
    </submittedName>
</protein>
<feature type="transmembrane region" description="Helical" evidence="2">
    <location>
        <begin position="246"/>
        <end position="268"/>
    </location>
</feature>
<feature type="region of interest" description="Disordered" evidence="1">
    <location>
        <begin position="188"/>
        <end position="209"/>
    </location>
</feature>
<evidence type="ECO:0000313" key="3">
    <source>
        <dbReference type="EMBL" id="KAF3006766.1"/>
    </source>
</evidence>
<name>A0A9P4TJ31_CURKU</name>
<evidence type="ECO:0000256" key="1">
    <source>
        <dbReference type="SAM" id="MobiDB-lite"/>
    </source>
</evidence>
<feature type="transmembrane region" description="Helical" evidence="2">
    <location>
        <begin position="288"/>
        <end position="304"/>
    </location>
</feature>
<feature type="transmembrane region" description="Helical" evidence="2">
    <location>
        <begin position="324"/>
        <end position="343"/>
    </location>
</feature>
<keyword evidence="4" id="KW-1185">Reference proteome</keyword>
<evidence type="ECO:0000313" key="4">
    <source>
        <dbReference type="Proteomes" id="UP000801428"/>
    </source>
</evidence>
<dbReference type="AlphaFoldDB" id="A0A9P4TJ31"/>
<keyword evidence="2" id="KW-0472">Membrane</keyword>
<accession>A0A9P4TJ31</accession>
<proteinExistence type="predicted"/>
<feature type="transmembrane region" description="Helical" evidence="2">
    <location>
        <begin position="59"/>
        <end position="81"/>
    </location>
</feature>
<dbReference type="Proteomes" id="UP000801428">
    <property type="component" value="Unassembled WGS sequence"/>
</dbReference>
<comment type="caution">
    <text evidence="3">The sequence shown here is derived from an EMBL/GenBank/DDBJ whole genome shotgun (WGS) entry which is preliminary data.</text>
</comment>
<evidence type="ECO:0000256" key="2">
    <source>
        <dbReference type="SAM" id="Phobius"/>
    </source>
</evidence>
<dbReference type="OrthoDB" id="2126185at2759"/>
<feature type="transmembrane region" description="Helical" evidence="2">
    <location>
        <begin position="156"/>
        <end position="179"/>
    </location>
</feature>
<keyword evidence="2" id="KW-0812">Transmembrane</keyword>
<organism evidence="3 4">
    <name type="scientific">Curvularia kusanoi</name>
    <name type="common">Cochliobolus kusanoi</name>
    <dbReference type="NCBI Taxonomy" id="90978"/>
    <lineage>
        <taxon>Eukaryota</taxon>
        <taxon>Fungi</taxon>
        <taxon>Dikarya</taxon>
        <taxon>Ascomycota</taxon>
        <taxon>Pezizomycotina</taxon>
        <taxon>Dothideomycetes</taxon>
        <taxon>Pleosporomycetidae</taxon>
        <taxon>Pleosporales</taxon>
        <taxon>Pleosporineae</taxon>
        <taxon>Pleosporaceae</taxon>
        <taxon>Curvularia</taxon>
    </lineage>
</organism>
<dbReference type="EMBL" id="SWKU01000005">
    <property type="protein sequence ID" value="KAF3006766.1"/>
    <property type="molecule type" value="Genomic_DNA"/>
</dbReference>
<feature type="transmembrane region" description="Helical" evidence="2">
    <location>
        <begin position="128"/>
        <end position="144"/>
    </location>
</feature>